<dbReference type="Proteomes" id="UP001442841">
    <property type="component" value="Chromosome"/>
</dbReference>
<accession>A0ABZ3FWI9</accession>
<dbReference type="NCBIfam" id="TIGR01764">
    <property type="entry name" value="excise"/>
    <property type="match status" value="1"/>
</dbReference>
<reference evidence="2 3" key="1">
    <citation type="submission" date="2024-04" db="EMBL/GenBank/DDBJ databases">
        <title>Isolation of an actinomycete strain from pig manure.</title>
        <authorList>
            <person name="Gong T."/>
            <person name="Yu Z."/>
            <person name="An M."/>
            <person name="Wei C."/>
            <person name="Yang W."/>
            <person name="Liu L."/>
        </authorList>
    </citation>
    <scope>NUCLEOTIDE SEQUENCE [LARGE SCALE GENOMIC DNA]</scope>
    <source>
        <strain evidence="2 3">ZF39</strain>
    </source>
</reference>
<organism evidence="2 3">
    <name type="scientific">Ammonicoccus fulvus</name>
    <dbReference type="NCBI Taxonomy" id="3138240"/>
    <lineage>
        <taxon>Bacteria</taxon>
        <taxon>Bacillati</taxon>
        <taxon>Actinomycetota</taxon>
        <taxon>Actinomycetes</taxon>
        <taxon>Propionibacteriales</taxon>
        <taxon>Propionibacteriaceae</taxon>
        <taxon>Ammonicoccus</taxon>
    </lineage>
</organism>
<evidence type="ECO:0000259" key="1">
    <source>
        <dbReference type="Pfam" id="PF12728"/>
    </source>
</evidence>
<feature type="domain" description="Helix-turn-helix" evidence="1">
    <location>
        <begin position="15"/>
        <end position="58"/>
    </location>
</feature>
<evidence type="ECO:0000313" key="2">
    <source>
        <dbReference type="EMBL" id="XAN09167.1"/>
    </source>
</evidence>
<dbReference type="RefSeq" id="WP_425310624.1">
    <property type="nucleotide sequence ID" value="NZ_CP154795.1"/>
</dbReference>
<dbReference type="InterPro" id="IPR041657">
    <property type="entry name" value="HTH_17"/>
</dbReference>
<dbReference type="EMBL" id="CP154795">
    <property type="protein sequence ID" value="XAN09167.1"/>
    <property type="molecule type" value="Genomic_DNA"/>
</dbReference>
<dbReference type="Pfam" id="PF12728">
    <property type="entry name" value="HTH_17"/>
    <property type="match status" value="1"/>
</dbReference>
<dbReference type="InterPro" id="IPR009061">
    <property type="entry name" value="DNA-bd_dom_put_sf"/>
</dbReference>
<dbReference type="InterPro" id="IPR010093">
    <property type="entry name" value="SinI_DNA-bd"/>
</dbReference>
<dbReference type="SUPFAM" id="SSF46955">
    <property type="entry name" value="Putative DNA-binding domain"/>
    <property type="match status" value="1"/>
</dbReference>
<evidence type="ECO:0000313" key="3">
    <source>
        <dbReference type="Proteomes" id="UP001442841"/>
    </source>
</evidence>
<proteinExistence type="predicted"/>
<keyword evidence="3" id="KW-1185">Reference proteome</keyword>
<protein>
    <submittedName>
        <fullName evidence="2">Helix-turn-helix domain-containing protein</fullName>
    </submittedName>
</protein>
<sequence>MRKSKNQRYGSPVFVAEYLDCTERTVRNLIAAGKLTGYRLGNRSIRIDLDEVDAYLRRAHDGGDRVAAA</sequence>
<name>A0ABZ3FWI9_9ACTN</name>
<gene>
    <name evidence="2" type="ORF">AADG42_18200</name>
</gene>